<evidence type="ECO:0000259" key="1">
    <source>
        <dbReference type="Pfam" id="PF00078"/>
    </source>
</evidence>
<evidence type="ECO:0000313" key="3">
    <source>
        <dbReference type="Proteomes" id="UP000235965"/>
    </source>
</evidence>
<name>A0A2J7Q880_9NEOP</name>
<sequence>MSAKDSLGHYEPKKHKPWFDEECSKLLDQRNQAKLQWLQDPSELNGDNLNNIRRETSRHFRNKRREYLQDKIDELAMNSNNKNIRDLYRGINDFKKGYQPSSNLVKDETGDLLADSHNILNRCWNYFSQLLNVHRVSDVRQTEIDTAEPLIPDPSPFEVESAIAKLKRYKSPGSDQIPAELIQAGGETLRSQIHNLIISTWHKEKLPDQWKESIILPVNKKGDKTDCSNYRGISLLSTSYNILSNIFLSRLSLYIDEIIGDHQCEFRRNRSITDQIFCIRQILEKKWEYDETVHQLFIDFKKAYDSVRREVLYNILIEFGILMKLVRLIKMCLNETYSKVCIGKSV</sequence>
<feature type="domain" description="Reverse transcriptase" evidence="1">
    <location>
        <begin position="220"/>
        <end position="333"/>
    </location>
</feature>
<reference evidence="2 3" key="1">
    <citation type="submission" date="2017-12" db="EMBL/GenBank/DDBJ databases">
        <title>Hemimetabolous genomes reveal molecular basis of termite eusociality.</title>
        <authorList>
            <person name="Harrison M.C."/>
            <person name="Jongepier E."/>
            <person name="Robertson H.M."/>
            <person name="Arning N."/>
            <person name="Bitard-Feildel T."/>
            <person name="Chao H."/>
            <person name="Childers C.P."/>
            <person name="Dinh H."/>
            <person name="Doddapaneni H."/>
            <person name="Dugan S."/>
            <person name="Gowin J."/>
            <person name="Greiner C."/>
            <person name="Han Y."/>
            <person name="Hu H."/>
            <person name="Hughes D.S.T."/>
            <person name="Huylmans A.-K."/>
            <person name="Kemena C."/>
            <person name="Kremer L.P.M."/>
            <person name="Lee S.L."/>
            <person name="Lopez-Ezquerra A."/>
            <person name="Mallet L."/>
            <person name="Monroy-Kuhn J.M."/>
            <person name="Moser A."/>
            <person name="Murali S.C."/>
            <person name="Muzny D.M."/>
            <person name="Otani S."/>
            <person name="Piulachs M.-D."/>
            <person name="Poelchau M."/>
            <person name="Qu J."/>
            <person name="Schaub F."/>
            <person name="Wada-Katsumata A."/>
            <person name="Worley K.C."/>
            <person name="Xie Q."/>
            <person name="Ylla G."/>
            <person name="Poulsen M."/>
            <person name="Gibbs R.A."/>
            <person name="Schal C."/>
            <person name="Richards S."/>
            <person name="Belles X."/>
            <person name="Korb J."/>
            <person name="Bornberg-Bauer E."/>
        </authorList>
    </citation>
    <scope>NUCLEOTIDE SEQUENCE [LARGE SCALE GENOMIC DNA]</scope>
    <source>
        <tissue evidence="2">Whole body</tissue>
    </source>
</reference>
<dbReference type="PANTHER" id="PTHR19446">
    <property type="entry name" value="REVERSE TRANSCRIPTASES"/>
    <property type="match status" value="1"/>
</dbReference>
<protein>
    <recommendedName>
        <fullName evidence="1">Reverse transcriptase domain-containing protein</fullName>
    </recommendedName>
</protein>
<dbReference type="STRING" id="105785.A0A2J7Q880"/>
<dbReference type="Pfam" id="PF00078">
    <property type="entry name" value="RVT_1"/>
    <property type="match status" value="1"/>
</dbReference>
<dbReference type="InterPro" id="IPR000477">
    <property type="entry name" value="RT_dom"/>
</dbReference>
<comment type="caution">
    <text evidence="2">The sequence shown here is derived from an EMBL/GenBank/DDBJ whole genome shotgun (WGS) entry which is preliminary data.</text>
</comment>
<dbReference type="Proteomes" id="UP000235965">
    <property type="component" value="Unassembled WGS sequence"/>
</dbReference>
<dbReference type="CDD" id="cd01650">
    <property type="entry name" value="RT_nLTR_like"/>
    <property type="match status" value="1"/>
</dbReference>
<keyword evidence="3" id="KW-1185">Reference proteome</keyword>
<dbReference type="SUPFAM" id="SSF56672">
    <property type="entry name" value="DNA/RNA polymerases"/>
    <property type="match status" value="1"/>
</dbReference>
<dbReference type="AlphaFoldDB" id="A0A2J7Q880"/>
<dbReference type="GO" id="GO:0071897">
    <property type="term" value="P:DNA biosynthetic process"/>
    <property type="evidence" value="ECO:0007669"/>
    <property type="project" value="UniProtKB-ARBA"/>
</dbReference>
<dbReference type="EMBL" id="NEVH01016967">
    <property type="protein sequence ID" value="PNF24793.1"/>
    <property type="molecule type" value="Genomic_DNA"/>
</dbReference>
<accession>A0A2J7Q880</accession>
<gene>
    <name evidence="2" type="ORF">B7P43_G15253</name>
</gene>
<dbReference type="InterPro" id="IPR043502">
    <property type="entry name" value="DNA/RNA_pol_sf"/>
</dbReference>
<proteinExistence type="predicted"/>
<dbReference type="InParanoid" id="A0A2J7Q880"/>
<evidence type="ECO:0000313" key="2">
    <source>
        <dbReference type="EMBL" id="PNF24793.1"/>
    </source>
</evidence>
<organism evidence="2 3">
    <name type="scientific">Cryptotermes secundus</name>
    <dbReference type="NCBI Taxonomy" id="105785"/>
    <lineage>
        <taxon>Eukaryota</taxon>
        <taxon>Metazoa</taxon>
        <taxon>Ecdysozoa</taxon>
        <taxon>Arthropoda</taxon>
        <taxon>Hexapoda</taxon>
        <taxon>Insecta</taxon>
        <taxon>Pterygota</taxon>
        <taxon>Neoptera</taxon>
        <taxon>Polyneoptera</taxon>
        <taxon>Dictyoptera</taxon>
        <taxon>Blattodea</taxon>
        <taxon>Blattoidea</taxon>
        <taxon>Termitoidae</taxon>
        <taxon>Kalotermitidae</taxon>
        <taxon>Cryptotermitinae</taxon>
        <taxon>Cryptotermes</taxon>
    </lineage>
</organism>